<dbReference type="RefSeq" id="WP_164243830.1">
    <property type="nucleotide sequence ID" value="NZ_JAAGMA010000085.1"/>
</dbReference>
<gene>
    <name evidence="1" type="ORF">G3I32_03095</name>
</gene>
<evidence type="ECO:0000313" key="1">
    <source>
        <dbReference type="EMBL" id="NEB07872.1"/>
    </source>
</evidence>
<comment type="caution">
    <text evidence="1">The sequence shown here is derived from an EMBL/GenBank/DDBJ whole genome shotgun (WGS) entry which is preliminary data.</text>
</comment>
<sequence length="60" mass="6726">MIVMHHLVPHRVGINTSSTPRVMAYLRIQHAQHPDLALATLSNPWLEYRALADLARLGTA</sequence>
<protein>
    <submittedName>
        <fullName evidence="1">Uncharacterized protein</fullName>
    </submittedName>
</protein>
<evidence type="ECO:0000313" key="2">
    <source>
        <dbReference type="Proteomes" id="UP000470446"/>
    </source>
</evidence>
<proteinExistence type="predicted"/>
<name>A0A7K3PDC6_9ACTN</name>
<dbReference type="EMBL" id="JAAGMA010000085">
    <property type="protein sequence ID" value="NEB07872.1"/>
    <property type="molecule type" value="Genomic_DNA"/>
</dbReference>
<dbReference type="Proteomes" id="UP000470446">
    <property type="component" value="Unassembled WGS sequence"/>
</dbReference>
<accession>A0A7K3PDC6</accession>
<organism evidence="1 2">
    <name type="scientific">Streptomyces coelicoflavus</name>
    <dbReference type="NCBI Taxonomy" id="285562"/>
    <lineage>
        <taxon>Bacteria</taxon>
        <taxon>Bacillati</taxon>
        <taxon>Actinomycetota</taxon>
        <taxon>Actinomycetes</taxon>
        <taxon>Kitasatosporales</taxon>
        <taxon>Streptomycetaceae</taxon>
        <taxon>Streptomyces</taxon>
    </lineage>
</organism>
<dbReference type="AlphaFoldDB" id="A0A7K3PDC6"/>
<reference evidence="1 2" key="1">
    <citation type="submission" date="2020-01" db="EMBL/GenBank/DDBJ databases">
        <title>Insect and environment-associated Actinomycetes.</title>
        <authorList>
            <person name="Currrie C."/>
            <person name="Chevrette M."/>
            <person name="Carlson C."/>
            <person name="Stubbendieck R."/>
            <person name="Wendt-Pienkowski E."/>
        </authorList>
    </citation>
    <scope>NUCLEOTIDE SEQUENCE [LARGE SCALE GENOMIC DNA]</scope>
    <source>
        <strain evidence="1 2">SID14163</strain>
    </source>
</reference>